<keyword evidence="2" id="KW-1185">Reference proteome</keyword>
<gene>
    <name evidence="1" type="ORF">B9479_008216</name>
</gene>
<dbReference type="Gene3D" id="3.30.1910.20">
    <property type="entry name" value="asparaginyl-tRNA synthetase, N-terminal domain"/>
    <property type="match status" value="1"/>
</dbReference>
<sequence length="90" mass="9234">MADSQLPSIGQQAQEAANKLTDTVASSLSLGGQTPTLPTLYIDEKAGSDTEGTGAELSPFATPLAAYQSLKPAPISDANPTSVANFLVRK</sequence>
<organism evidence="1 2">
    <name type="scientific">Cryptococcus floricola</name>
    <dbReference type="NCBI Taxonomy" id="2591691"/>
    <lineage>
        <taxon>Eukaryota</taxon>
        <taxon>Fungi</taxon>
        <taxon>Dikarya</taxon>
        <taxon>Basidiomycota</taxon>
        <taxon>Agaricomycotina</taxon>
        <taxon>Tremellomycetes</taxon>
        <taxon>Tremellales</taxon>
        <taxon>Cryptococcaceae</taxon>
        <taxon>Cryptococcus</taxon>
    </lineage>
</organism>
<reference evidence="1 2" key="1">
    <citation type="submission" date="2017-05" db="EMBL/GenBank/DDBJ databases">
        <title>The Genome Sequence of Tsuchiyaea wingfieldii DSM 27421.</title>
        <authorList>
            <person name="Cuomo C."/>
            <person name="Passer A."/>
            <person name="Billmyre B."/>
            <person name="Heitman J."/>
        </authorList>
    </citation>
    <scope>NUCLEOTIDE SEQUENCE [LARGE SCALE GENOMIC DNA]</scope>
    <source>
        <strain evidence="1 2">DSM 27421</strain>
    </source>
</reference>
<dbReference type="AlphaFoldDB" id="A0A5D3AMF3"/>
<dbReference type="Proteomes" id="UP000322245">
    <property type="component" value="Unassembled WGS sequence"/>
</dbReference>
<name>A0A5D3AMF3_9TREE</name>
<evidence type="ECO:0000313" key="1">
    <source>
        <dbReference type="EMBL" id="TYJ51223.1"/>
    </source>
</evidence>
<evidence type="ECO:0000313" key="2">
    <source>
        <dbReference type="Proteomes" id="UP000322245"/>
    </source>
</evidence>
<protein>
    <submittedName>
        <fullName evidence="1">Uncharacterized protein</fullName>
    </submittedName>
</protein>
<dbReference type="EMBL" id="NIDF01000324">
    <property type="protein sequence ID" value="TYJ51223.1"/>
    <property type="molecule type" value="Genomic_DNA"/>
</dbReference>
<proteinExistence type="predicted"/>
<accession>A0A5D3AMF3</accession>
<comment type="caution">
    <text evidence="1">The sequence shown here is derived from an EMBL/GenBank/DDBJ whole genome shotgun (WGS) entry which is preliminary data.</text>
</comment>
<feature type="non-terminal residue" evidence="1">
    <location>
        <position position="90"/>
    </location>
</feature>